<dbReference type="Proteomes" id="UP000176944">
    <property type="component" value="Chromosome"/>
</dbReference>
<proteinExistence type="predicted"/>
<gene>
    <name evidence="1" type="ORF">BJP36_38940</name>
</gene>
<reference evidence="1" key="1">
    <citation type="journal article" date="2017" name="Proc. Natl. Acad. Sci. U.S.A.">
        <title>Comparative genomics uncovers the prolific and distinctive metabolic potential of the cyanobacterial genus Moorea.</title>
        <authorList>
            <person name="Leao T."/>
            <person name="Castelao G."/>
            <person name="Korobeynikov A."/>
            <person name="Monroe E.A."/>
            <person name="Podell S."/>
            <person name="Glukhov E."/>
            <person name="Allen E.E."/>
            <person name="Gerwick W.H."/>
            <person name="Gerwick L."/>
        </authorList>
    </citation>
    <scope>NUCLEOTIDE SEQUENCE</scope>
    <source>
        <strain evidence="1">JHB</strain>
    </source>
</reference>
<evidence type="ECO:0000313" key="1">
    <source>
        <dbReference type="EMBL" id="WAN70046.1"/>
    </source>
</evidence>
<dbReference type="AlphaFoldDB" id="A0A9Q9SUS1"/>
<protein>
    <submittedName>
        <fullName evidence="1">Uncharacterized protein</fullName>
    </submittedName>
</protein>
<reference evidence="1" key="2">
    <citation type="submission" date="2022-10" db="EMBL/GenBank/DDBJ databases">
        <authorList>
            <person name="Ngo T.-E."/>
        </authorList>
    </citation>
    <scope>NUCLEOTIDE SEQUENCE</scope>
    <source>
        <strain evidence="1">JHB</strain>
    </source>
</reference>
<dbReference type="EMBL" id="CP017708">
    <property type="protein sequence ID" value="WAN70046.1"/>
    <property type="molecule type" value="Genomic_DNA"/>
</dbReference>
<name>A0A9Q9SUS1_MOOP1</name>
<organism evidence="1">
    <name type="scientific">Moorena producens (strain JHB)</name>
    <dbReference type="NCBI Taxonomy" id="1454205"/>
    <lineage>
        <taxon>Bacteria</taxon>
        <taxon>Bacillati</taxon>
        <taxon>Cyanobacteriota</taxon>
        <taxon>Cyanophyceae</taxon>
        <taxon>Coleofasciculales</taxon>
        <taxon>Coleofasciculaceae</taxon>
        <taxon>Moorena</taxon>
    </lineage>
</organism>
<accession>A0A9Q9SUS1</accession>
<sequence length="42" mass="4802">MQQTVKKQPIISSPVNHFQNNPWIVGDGESLTTNYQLPTINY</sequence>